<dbReference type="PROSITE" id="PS51257">
    <property type="entry name" value="PROKAR_LIPOPROTEIN"/>
    <property type="match status" value="1"/>
</dbReference>
<dbReference type="Pfam" id="PF03886">
    <property type="entry name" value="ABC_trans_aux"/>
    <property type="match status" value="1"/>
</dbReference>
<dbReference type="Gene3D" id="3.40.50.10610">
    <property type="entry name" value="ABC-type transport auxiliary lipoprotein component"/>
    <property type="match status" value="1"/>
</dbReference>
<evidence type="ECO:0000313" key="3">
    <source>
        <dbReference type="EMBL" id="MFC4726829.1"/>
    </source>
</evidence>
<keyword evidence="3" id="KW-0449">Lipoprotein</keyword>
<evidence type="ECO:0000313" key="4">
    <source>
        <dbReference type="Proteomes" id="UP001595892"/>
    </source>
</evidence>
<gene>
    <name evidence="3" type="ORF">ACFO3Q_01370</name>
</gene>
<feature type="signal peptide" evidence="1">
    <location>
        <begin position="1"/>
        <end position="22"/>
    </location>
</feature>
<reference evidence="4" key="1">
    <citation type="journal article" date="2019" name="Int. J. Syst. Evol. Microbiol.">
        <title>The Global Catalogue of Microorganisms (GCM) 10K type strain sequencing project: providing services to taxonomists for standard genome sequencing and annotation.</title>
        <authorList>
            <consortium name="The Broad Institute Genomics Platform"/>
            <consortium name="The Broad Institute Genome Sequencing Center for Infectious Disease"/>
            <person name="Wu L."/>
            <person name="Ma J."/>
        </authorList>
    </citation>
    <scope>NUCLEOTIDE SEQUENCE [LARGE SCALE GENOMIC DNA]</scope>
    <source>
        <strain evidence="4">CGMCC 1.13574</strain>
    </source>
</reference>
<evidence type="ECO:0000259" key="2">
    <source>
        <dbReference type="Pfam" id="PF03886"/>
    </source>
</evidence>
<comment type="caution">
    <text evidence="3">The sequence shown here is derived from an EMBL/GenBank/DDBJ whole genome shotgun (WGS) entry which is preliminary data.</text>
</comment>
<proteinExistence type="predicted"/>
<evidence type="ECO:0000256" key="1">
    <source>
        <dbReference type="SAM" id="SignalP"/>
    </source>
</evidence>
<sequence length="232" mass="24942">MTQRRMRPAARLAATALLLALAGCGSLIPGGQREAPRVFAPDVQVRVDPSWPTVDWQLSVATPSASESLTTSRIAVRPQPGELEVYAGALWMDAAPELVQNALVRAFEDSQRIMAVSRFGGGLRGDFALLLDLRRFESIYVDGHPQATIELSAKLTHFRGNRVVAARTFHHAEPATGTAVPLVSEAFGRGLSTVVSDVVGWTLTEGERVAAALEAAETPATRSEPLPLPRRD</sequence>
<protein>
    <submittedName>
        <fullName evidence="3">ABC-type transport auxiliary lipoprotein family protein</fullName>
    </submittedName>
</protein>
<dbReference type="RefSeq" id="WP_377002782.1">
    <property type="nucleotide sequence ID" value="NZ_JBHSGG010000002.1"/>
</dbReference>
<accession>A0ABV9NHR5</accession>
<feature type="chain" id="PRO_5046634990" evidence="1">
    <location>
        <begin position="23"/>
        <end position="232"/>
    </location>
</feature>
<name>A0ABV9NHR5_9GAMM</name>
<keyword evidence="1" id="KW-0732">Signal</keyword>
<dbReference type="EMBL" id="JBHSGG010000002">
    <property type="protein sequence ID" value="MFC4726829.1"/>
    <property type="molecule type" value="Genomic_DNA"/>
</dbReference>
<keyword evidence="4" id="KW-1185">Reference proteome</keyword>
<organism evidence="3 4">
    <name type="scientific">Coralloluteibacterium thermophilum</name>
    <dbReference type="NCBI Taxonomy" id="2707049"/>
    <lineage>
        <taxon>Bacteria</taxon>
        <taxon>Pseudomonadati</taxon>
        <taxon>Pseudomonadota</taxon>
        <taxon>Gammaproteobacteria</taxon>
        <taxon>Lysobacterales</taxon>
        <taxon>Lysobacteraceae</taxon>
        <taxon>Coralloluteibacterium</taxon>
    </lineage>
</organism>
<dbReference type="InterPro" id="IPR005586">
    <property type="entry name" value="ABC_trans_aux"/>
</dbReference>
<feature type="domain" description="ABC-type transport auxiliary lipoprotein component" evidence="2">
    <location>
        <begin position="40"/>
        <end position="198"/>
    </location>
</feature>
<dbReference type="SUPFAM" id="SSF159594">
    <property type="entry name" value="XCC0632-like"/>
    <property type="match status" value="1"/>
</dbReference>
<dbReference type="Proteomes" id="UP001595892">
    <property type="component" value="Unassembled WGS sequence"/>
</dbReference>